<keyword evidence="1" id="KW-0732">Signal</keyword>
<feature type="signal peptide" evidence="1">
    <location>
        <begin position="1"/>
        <end position="23"/>
    </location>
</feature>
<keyword evidence="4" id="KW-1185">Reference proteome</keyword>
<dbReference type="SUPFAM" id="SSF55383">
    <property type="entry name" value="Copper amine oxidase, domain N"/>
    <property type="match status" value="2"/>
</dbReference>
<gene>
    <name evidence="3" type="ORF">DQG23_16795</name>
</gene>
<evidence type="ECO:0000259" key="2">
    <source>
        <dbReference type="Pfam" id="PF07833"/>
    </source>
</evidence>
<dbReference type="Gene3D" id="3.30.457.10">
    <property type="entry name" value="Copper amine oxidase-like, N-terminal domain"/>
    <property type="match status" value="2"/>
</dbReference>
<dbReference type="RefSeq" id="WP_113032024.1">
    <property type="nucleotide sequence ID" value="NZ_QMFB01000009.1"/>
</dbReference>
<reference evidence="3 4" key="1">
    <citation type="journal article" date="2009" name="Int. J. Syst. Evol. Microbiol.">
        <title>Paenibacillus contaminans sp. nov., isolated from a contaminated laboratory plate.</title>
        <authorList>
            <person name="Chou J.H."/>
            <person name="Lee J.H."/>
            <person name="Lin M.C."/>
            <person name="Chang P.S."/>
            <person name="Arun A.B."/>
            <person name="Young C.C."/>
            <person name="Chen W.M."/>
        </authorList>
    </citation>
    <scope>NUCLEOTIDE SEQUENCE [LARGE SCALE GENOMIC DNA]</scope>
    <source>
        <strain evidence="3 4">CKOBP-6</strain>
    </source>
</reference>
<feature type="domain" description="Copper amine oxidase-like N-terminal" evidence="2">
    <location>
        <begin position="212"/>
        <end position="304"/>
    </location>
</feature>
<dbReference type="EMBL" id="QMFB01000009">
    <property type="protein sequence ID" value="RAV20127.1"/>
    <property type="molecule type" value="Genomic_DNA"/>
</dbReference>
<evidence type="ECO:0000313" key="3">
    <source>
        <dbReference type="EMBL" id="RAV20127.1"/>
    </source>
</evidence>
<proteinExistence type="predicted"/>
<dbReference type="InterPro" id="IPR036582">
    <property type="entry name" value="Mao_N_sf"/>
</dbReference>
<feature type="chain" id="PRO_5016272934" evidence="1">
    <location>
        <begin position="24"/>
        <end position="327"/>
    </location>
</feature>
<accession>A0A329MQB5</accession>
<dbReference type="Proteomes" id="UP000250369">
    <property type="component" value="Unassembled WGS sequence"/>
</dbReference>
<sequence>MKKTTITATLALTISLMGTQAFAQYDPNKGPHIIKDANGNPIAQTLSMPIEQPPGIQTPVPISAELPDLAASAETIGQWKLQINGAPVQDAGLYIAEDKTAMIPLRAVAEALGYELVWKGETMSVELSKGNQWTSVTIGQDRYSFAKMLLELGKAPELKDNTTYVPLAFAAEVLKANVSASEETLSISQIDQQPQDSFGGMHWVLVVDGEGMGDPRPHVDGDHVMIPLKPVVEALGYKYSWNEETQTAEVSKGAQWTSVKVGEDSYSFAKMAIKLGKAPTLKDGNLFVPLSFVDEVLKVKHGIDPTGVVSISGQPKEEEPKASAEIK</sequence>
<name>A0A329MQB5_9BACL</name>
<feature type="domain" description="Copper amine oxidase-like N-terminal" evidence="2">
    <location>
        <begin position="83"/>
        <end position="187"/>
    </location>
</feature>
<organism evidence="3 4">
    <name type="scientific">Paenibacillus contaminans</name>
    <dbReference type="NCBI Taxonomy" id="450362"/>
    <lineage>
        <taxon>Bacteria</taxon>
        <taxon>Bacillati</taxon>
        <taxon>Bacillota</taxon>
        <taxon>Bacilli</taxon>
        <taxon>Bacillales</taxon>
        <taxon>Paenibacillaceae</taxon>
        <taxon>Paenibacillus</taxon>
    </lineage>
</organism>
<comment type="caution">
    <text evidence="3">The sequence shown here is derived from an EMBL/GenBank/DDBJ whole genome shotgun (WGS) entry which is preliminary data.</text>
</comment>
<dbReference type="InterPro" id="IPR012854">
    <property type="entry name" value="Cu_amine_oxidase-like_N"/>
</dbReference>
<evidence type="ECO:0000256" key="1">
    <source>
        <dbReference type="SAM" id="SignalP"/>
    </source>
</evidence>
<dbReference type="AlphaFoldDB" id="A0A329MQB5"/>
<evidence type="ECO:0000313" key="4">
    <source>
        <dbReference type="Proteomes" id="UP000250369"/>
    </source>
</evidence>
<dbReference type="Pfam" id="PF07833">
    <property type="entry name" value="Cu_amine_oxidN1"/>
    <property type="match status" value="2"/>
</dbReference>
<dbReference type="OrthoDB" id="2029085at2"/>
<protein>
    <submittedName>
        <fullName evidence="3">Copper amine oxidase N-terminal domain-containing protein</fullName>
    </submittedName>
</protein>